<comment type="caution">
    <text evidence="2">The sequence shown here is derived from an EMBL/GenBank/DDBJ whole genome shotgun (WGS) entry which is preliminary data.</text>
</comment>
<name>A0A6G0WF77_9STRA</name>
<dbReference type="AlphaFoldDB" id="A0A6G0WF77"/>
<keyword evidence="1" id="KW-0175">Coiled coil</keyword>
<sequence>MLLQHLDECVVQMRACAEKLRSSKVVLSSALLDMKTRDVPQISVKSRLVFDVEEKEQELLEKNKRKFEALAKQAEDQIEKLMAEKKQLEHELRRQSQQFREVLEERDADVQIEYNKMLSELNDHLEDAKQQLDSAIQLRDSKLDLVKDIPSTSHSLATEADLHEYQKLQRKVIARTNEVNELQAEFQALEEELARPLKRKADVLESIPDARERDAEECAKLQEEIKLLVQTEVNLKDQVNQRRLLDIQRAENEKMQREIQELEQEATNVQATLGQLSTRLQAQFRVLAPTSTAGALLTRLHSLVSNSSAPIPLSEFLHMSPNHEEGMRAVELLAEIGILKLENLHLVKL</sequence>
<feature type="coiled-coil region" evidence="1">
    <location>
        <begin position="57"/>
        <end position="138"/>
    </location>
</feature>
<reference evidence="2 3" key="1">
    <citation type="submission" date="2019-07" db="EMBL/GenBank/DDBJ databases">
        <title>Genomics analysis of Aphanomyces spp. identifies a new class of oomycete effector associated with host adaptation.</title>
        <authorList>
            <person name="Gaulin E."/>
        </authorList>
    </citation>
    <scope>NUCLEOTIDE SEQUENCE [LARGE SCALE GENOMIC DNA]</scope>
    <source>
        <strain evidence="2 3">ATCC 201684</strain>
    </source>
</reference>
<proteinExistence type="predicted"/>
<dbReference type="Proteomes" id="UP000481153">
    <property type="component" value="Unassembled WGS sequence"/>
</dbReference>
<feature type="coiled-coil region" evidence="1">
    <location>
        <begin position="165"/>
        <end position="279"/>
    </location>
</feature>
<dbReference type="EMBL" id="VJMJ01000253">
    <property type="protein sequence ID" value="KAF0725026.1"/>
    <property type="molecule type" value="Genomic_DNA"/>
</dbReference>
<dbReference type="VEuPathDB" id="FungiDB:AeMF1_000031"/>
<evidence type="ECO:0000313" key="2">
    <source>
        <dbReference type="EMBL" id="KAF0725026.1"/>
    </source>
</evidence>
<accession>A0A6G0WF77</accession>
<protein>
    <submittedName>
        <fullName evidence="2">Uncharacterized protein</fullName>
    </submittedName>
</protein>
<organism evidence="2 3">
    <name type="scientific">Aphanomyces euteiches</name>
    <dbReference type="NCBI Taxonomy" id="100861"/>
    <lineage>
        <taxon>Eukaryota</taxon>
        <taxon>Sar</taxon>
        <taxon>Stramenopiles</taxon>
        <taxon>Oomycota</taxon>
        <taxon>Saprolegniomycetes</taxon>
        <taxon>Saprolegniales</taxon>
        <taxon>Verrucalvaceae</taxon>
        <taxon>Aphanomyces</taxon>
    </lineage>
</organism>
<evidence type="ECO:0000313" key="3">
    <source>
        <dbReference type="Proteomes" id="UP000481153"/>
    </source>
</evidence>
<keyword evidence="3" id="KW-1185">Reference proteome</keyword>
<gene>
    <name evidence="2" type="ORF">Ae201684_016424</name>
</gene>
<evidence type="ECO:0000256" key="1">
    <source>
        <dbReference type="SAM" id="Coils"/>
    </source>
</evidence>